<dbReference type="AlphaFoldDB" id="A0A0C2X7L5"/>
<keyword evidence="3" id="KW-1185">Reference proteome</keyword>
<name>A0A0C2X7L5_SERVB</name>
<dbReference type="Proteomes" id="UP000054097">
    <property type="component" value="Unassembled WGS sequence"/>
</dbReference>
<evidence type="ECO:0000313" key="3">
    <source>
        <dbReference type="Proteomes" id="UP000054097"/>
    </source>
</evidence>
<proteinExistence type="predicted"/>
<sequence>MALTLADYYPANSPEAEAWAHVQKYTHTHLVTASNIAYAARYDALRLFLTGEGVYIPPRNVQEVKELLERHALSYLYTNMSYMRPSPQGSDFSNMKHTAFDGLASLVNQHQRALLSRYQHSPDWDGHPSPPRRAGQIERA</sequence>
<protein>
    <submittedName>
        <fullName evidence="2">Uncharacterized protein</fullName>
    </submittedName>
</protein>
<dbReference type="EMBL" id="KN824316">
    <property type="protein sequence ID" value="KIM25252.1"/>
    <property type="molecule type" value="Genomic_DNA"/>
</dbReference>
<evidence type="ECO:0000256" key="1">
    <source>
        <dbReference type="SAM" id="MobiDB-lite"/>
    </source>
</evidence>
<reference evidence="2 3" key="1">
    <citation type="submission" date="2014-04" db="EMBL/GenBank/DDBJ databases">
        <authorList>
            <consortium name="DOE Joint Genome Institute"/>
            <person name="Kuo A."/>
            <person name="Zuccaro A."/>
            <person name="Kohler A."/>
            <person name="Nagy L.G."/>
            <person name="Floudas D."/>
            <person name="Copeland A."/>
            <person name="Barry K.W."/>
            <person name="Cichocki N."/>
            <person name="Veneault-Fourrey C."/>
            <person name="LaButti K."/>
            <person name="Lindquist E.A."/>
            <person name="Lipzen A."/>
            <person name="Lundell T."/>
            <person name="Morin E."/>
            <person name="Murat C."/>
            <person name="Sun H."/>
            <person name="Tunlid A."/>
            <person name="Henrissat B."/>
            <person name="Grigoriev I.V."/>
            <person name="Hibbett D.S."/>
            <person name="Martin F."/>
            <person name="Nordberg H.P."/>
            <person name="Cantor M.N."/>
            <person name="Hua S.X."/>
        </authorList>
    </citation>
    <scope>NUCLEOTIDE SEQUENCE [LARGE SCALE GENOMIC DNA]</scope>
    <source>
        <strain evidence="2 3">MAFF 305830</strain>
    </source>
</reference>
<feature type="region of interest" description="Disordered" evidence="1">
    <location>
        <begin position="118"/>
        <end position="140"/>
    </location>
</feature>
<reference evidence="3" key="2">
    <citation type="submission" date="2015-01" db="EMBL/GenBank/DDBJ databases">
        <title>Evolutionary Origins and Diversification of the Mycorrhizal Mutualists.</title>
        <authorList>
            <consortium name="DOE Joint Genome Institute"/>
            <consortium name="Mycorrhizal Genomics Consortium"/>
            <person name="Kohler A."/>
            <person name="Kuo A."/>
            <person name="Nagy L.G."/>
            <person name="Floudas D."/>
            <person name="Copeland A."/>
            <person name="Barry K.W."/>
            <person name="Cichocki N."/>
            <person name="Veneault-Fourrey C."/>
            <person name="LaButti K."/>
            <person name="Lindquist E.A."/>
            <person name="Lipzen A."/>
            <person name="Lundell T."/>
            <person name="Morin E."/>
            <person name="Murat C."/>
            <person name="Riley R."/>
            <person name="Ohm R."/>
            <person name="Sun H."/>
            <person name="Tunlid A."/>
            <person name="Henrissat B."/>
            <person name="Grigoriev I.V."/>
            <person name="Hibbett D.S."/>
            <person name="Martin F."/>
        </authorList>
    </citation>
    <scope>NUCLEOTIDE SEQUENCE [LARGE SCALE GENOMIC DNA]</scope>
    <source>
        <strain evidence="3">MAFF 305830</strain>
    </source>
</reference>
<dbReference type="OrthoDB" id="3229989at2759"/>
<organism evidence="2 3">
    <name type="scientific">Serendipita vermifera MAFF 305830</name>
    <dbReference type="NCBI Taxonomy" id="933852"/>
    <lineage>
        <taxon>Eukaryota</taxon>
        <taxon>Fungi</taxon>
        <taxon>Dikarya</taxon>
        <taxon>Basidiomycota</taxon>
        <taxon>Agaricomycotina</taxon>
        <taxon>Agaricomycetes</taxon>
        <taxon>Sebacinales</taxon>
        <taxon>Serendipitaceae</taxon>
        <taxon>Serendipita</taxon>
    </lineage>
</organism>
<gene>
    <name evidence="2" type="ORF">M408DRAFT_10595</name>
</gene>
<evidence type="ECO:0000313" key="2">
    <source>
        <dbReference type="EMBL" id="KIM25252.1"/>
    </source>
</evidence>
<accession>A0A0C2X7L5</accession>
<dbReference type="HOGENOM" id="CLU_1836377_0_0_1"/>